<sequence length="76" mass="7312">MKGSETTSTAGDGVHAAAVAEGRTATSDAATTPSATAPAPILSNNLGRLIDAPLRAPTGIGAKVEANAPVNNACIG</sequence>
<feature type="compositionally biased region" description="Low complexity" evidence="1">
    <location>
        <begin position="24"/>
        <end position="40"/>
    </location>
</feature>
<comment type="caution">
    <text evidence="2">The sequence shown here is derived from an EMBL/GenBank/DDBJ whole genome shotgun (WGS) entry which is preliminary data.</text>
</comment>
<proteinExistence type="predicted"/>
<keyword evidence="3" id="KW-1185">Reference proteome</keyword>
<gene>
    <name evidence="2" type="ORF">Cch01nite_37910</name>
</gene>
<evidence type="ECO:0000313" key="3">
    <source>
        <dbReference type="Proteomes" id="UP000632740"/>
    </source>
</evidence>
<dbReference type="EMBL" id="BONK01000015">
    <property type="protein sequence ID" value="GIG23067.1"/>
    <property type="molecule type" value="Genomic_DNA"/>
</dbReference>
<dbReference type="AlphaFoldDB" id="A0A919P483"/>
<evidence type="ECO:0000256" key="1">
    <source>
        <dbReference type="SAM" id="MobiDB-lite"/>
    </source>
</evidence>
<organism evidence="2 3">
    <name type="scientific">Cellulomonas chitinilytica</name>
    <dbReference type="NCBI Taxonomy" id="398759"/>
    <lineage>
        <taxon>Bacteria</taxon>
        <taxon>Bacillati</taxon>
        <taxon>Actinomycetota</taxon>
        <taxon>Actinomycetes</taxon>
        <taxon>Micrococcales</taxon>
        <taxon>Cellulomonadaceae</taxon>
        <taxon>Cellulomonas</taxon>
    </lineage>
</organism>
<dbReference type="Proteomes" id="UP000632740">
    <property type="component" value="Unassembled WGS sequence"/>
</dbReference>
<accession>A0A919P483</accession>
<evidence type="ECO:0000313" key="2">
    <source>
        <dbReference type="EMBL" id="GIG23067.1"/>
    </source>
</evidence>
<feature type="region of interest" description="Disordered" evidence="1">
    <location>
        <begin position="1"/>
        <end position="43"/>
    </location>
</feature>
<reference evidence="2" key="1">
    <citation type="submission" date="2021-01" db="EMBL/GenBank/DDBJ databases">
        <title>Whole genome shotgun sequence of Cellulomonas chitinilytica NBRC 110799.</title>
        <authorList>
            <person name="Komaki H."/>
            <person name="Tamura T."/>
        </authorList>
    </citation>
    <scope>NUCLEOTIDE SEQUENCE</scope>
    <source>
        <strain evidence="2">NBRC 110799</strain>
    </source>
</reference>
<name>A0A919P483_9CELL</name>
<feature type="compositionally biased region" description="Polar residues" evidence="1">
    <location>
        <begin position="1"/>
        <end position="10"/>
    </location>
</feature>
<protein>
    <submittedName>
        <fullName evidence="2">Uncharacterized protein</fullName>
    </submittedName>
</protein>